<evidence type="ECO:0000256" key="2">
    <source>
        <dbReference type="SAM" id="SignalP"/>
    </source>
</evidence>
<feature type="transmembrane region" description="Helical" evidence="1">
    <location>
        <begin position="250"/>
        <end position="274"/>
    </location>
</feature>
<dbReference type="Proteomes" id="UP000815325">
    <property type="component" value="Unassembled WGS sequence"/>
</dbReference>
<feature type="chain" id="PRO_5045752706" description="Protein BIG1" evidence="2">
    <location>
        <begin position="21"/>
        <end position="290"/>
    </location>
</feature>
<proteinExistence type="predicted"/>
<keyword evidence="4" id="KW-1185">Reference proteome</keyword>
<organism evidence="3 4">
    <name type="scientific">Dunaliella salina</name>
    <name type="common">Green alga</name>
    <name type="synonym">Protococcus salinus</name>
    <dbReference type="NCBI Taxonomy" id="3046"/>
    <lineage>
        <taxon>Eukaryota</taxon>
        <taxon>Viridiplantae</taxon>
        <taxon>Chlorophyta</taxon>
        <taxon>core chlorophytes</taxon>
        <taxon>Chlorophyceae</taxon>
        <taxon>CS clade</taxon>
        <taxon>Chlamydomonadales</taxon>
        <taxon>Dunaliellaceae</taxon>
        <taxon>Dunaliella</taxon>
    </lineage>
</organism>
<dbReference type="PANTHER" id="PTHR35285:SF1">
    <property type="entry name" value="2-C-METHYL-D-ERYTHRITOL 4-PHOSPHATE CYTIDYLYLTRANSFERASE"/>
    <property type="match status" value="1"/>
</dbReference>
<reference evidence="3" key="1">
    <citation type="submission" date="2017-08" db="EMBL/GenBank/DDBJ databases">
        <authorList>
            <person name="Polle J.E."/>
            <person name="Barry K."/>
            <person name="Cushman J."/>
            <person name="Schmutz J."/>
            <person name="Tran D."/>
            <person name="Hathwaick L.T."/>
            <person name="Yim W.C."/>
            <person name="Jenkins J."/>
            <person name="Mckie-Krisberg Z.M."/>
            <person name="Prochnik S."/>
            <person name="Lindquist E."/>
            <person name="Dockter R.B."/>
            <person name="Adam C."/>
            <person name="Molina H."/>
            <person name="Bunkerborg J."/>
            <person name="Jin E."/>
            <person name="Buchheim M."/>
            <person name="Magnuson J."/>
        </authorList>
    </citation>
    <scope>NUCLEOTIDE SEQUENCE</scope>
    <source>
        <strain evidence="3">CCAP 19/18</strain>
    </source>
</reference>
<keyword evidence="1" id="KW-0812">Transmembrane</keyword>
<keyword evidence="1" id="KW-0472">Membrane</keyword>
<sequence>MMGAYRVLPFFLGALTLCQASPDVSPLMAWVTHRAPNSPQHTKVLYHQENAQASILDLLTKGWSGSSLLVQGQHPTSTIVLFLGSQLDTAALSRTSELGQIVERAQSSVVLPYALSVKEDILKDLGAANVPLQAFGCKEKESQEAIVSELRSAMQGQQSTGDQPRVFVVCATPAAESPSGRSALEAELRLLVSVQEQLEEQGAPSMVICATQQSPARQGSSDSRRSVLSEGKGFGPYKECGQLCQTQVKWLQGILAFLFMAVAAGAGMTCLSMLDTPSRFEKPKEGGSAS</sequence>
<comment type="caution">
    <text evidence="3">The sequence shown here is derived from an EMBL/GenBank/DDBJ whole genome shotgun (WGS) entry which is preliminary data.</text>
</comment>
<protein>
    <recommendedName>
        <fullName evidence="5">Protein BIG1</fullName>
    </recommendedName>
</protein>
<evidence type="ECO:0000313" key="4">
    <source>
        <dbReference type="Proteomes" id="UP000815325"/>
    </source>
</evidence>
<dbReference type="EMBL" id="MU069928">
    <property type="protein sequence ID" value="KAF5831699.1"/>
    <property type="molecule type" value="Genomic_DNA"/>
</dbReference>
<evidence type="ECO:0000313" key="3">
    <source>
        <dbReference type="EMBL" id="KAF5831699.1"/>
    </source>
</evidence>
<evidence type="ECO:0008006" key="5">
    <source>
        <dbReference type="Google" id="ProtNLM"/>
    </source>
</evidence>
<evidence type="ECO:0000256" key="1">
    <source>
        <dbReference type="SAM" id="Phobius"/>
    </source>
</evidence>
<dbReference type="PANTHER" id="PTHR35285">
    <property type="entry name" value="2-C-METHYL-D-ERYTHRITOL 4-PHOSPHATE CYTIDYLYLTRANSFERASE"/>
    <property type="match status" value="1"/>
</dbReference>
<keyword evidence="1" id="KW-1133">Transmembrane helix</keyword>
<name>A0ABQ7GAR1_DUNSA</name>
<accession>A0ABQ7GAR1</accession>
<feature type="signal peptide" evidence="2">
    <location>
        <begin position="1"/>
        <end position="20"/>
    </location>
</feature>
<gene>
    <name evidence="3" type="ORF">DUNSADRAFT_12721</name>
</gene>
<keyword evidence="2" id="KW-0732">Signal</keyword>